<protein>
    <submittedName>
        <fullName evidence="9">Heme ABC exporter ATP-binding protein CcmA</fullName>
    </submittedName>
</protein>
<dbReference type="AlphaFoldDB" id="A0A845BPH2"/>
<keyword evidence="2" id="KW-1003">Cell membrane</keyword>
<dbReference type="PANTHER" id="PTHR43499:SF1">
    <property type="entry name" value="ABC TRANSPORTER I FAMILY MEMBER 1"/>
    <property type="match status" value="1"/>
</dbReference>
<keyword evidence="7" id="KW-0472">Membrane</keyword>
<keyword evidence="1" id="KW-0813">Transport</keyword>
<evidence type="ECO:0000256" key="1">
    <source>
        <dbReference type="ARBA" id="ARBA00022448"/>
    </source>
</evidence>
<keyword evidence="3" id="KW-0547">Nucleotide-binding</keyword>
<evidence type="ECO:0000313" key="9">
    <source>
        <dbReference type="EMBL" id="MXR37280.1"/>
    </source>
</evidence>
<dbReference type="GO" id="GO:0022857">
    <property type="term" value="F:transmembrane transporter activity"/>
    <property type="evidence" value="ECO:0007669"/>
    <property type="project" value="InterPro"/>
</dbReference>
<evidence type="ECO:0000313" key="10">
    <source>
        <dbReference type="Proteomes" id="UP000467214"/>
    </source>
</evidence>
<dbReference type="InterPro" id="IPR003593">
    <property type="entry name" value="AAA+_ATPase"/>
</dbReference>
<keyword evidence="6" id="KW-1278">Translocase</keyword>
<dbReference type="InterPro" id="IPR027417">
    <property type="entry name" value="P-loop_NTPase"/>
</dbReference>
<sequence>MFETIDLGCRKGRRTLFSGLGFSLGAGEVLHLAGSNGCGKTSLLRQIAGFAPLQSGQLRWQGQAVDARSHAWRARLAWCTHQPALKDALSVGENIRTSLRLAGVQLDDAAIRETLAQWQVAEQWSLAARLLSQGQRRRLALASLTLLARPLWLLDEPFNALDDTACRQLWQAIHRHAAAGGRVLFTHHAAVAGVRVLALEDFA</sequence>
<dbReference type="PROSITE" id="PS00211">
    <property type="entry name" value="ABC_TRANSPORTER_1"/>
    <property type="match status" value="1"/>
</dbReference>
<dbReference type="InterPro" id="IPR017871">
    <property type="entry name" value="ABC_transporter-like_CS"/>
</dbReference>
<dbReference type="EMBL" id="WSSB01000008">
    <property type="protein sequence ID" value="MXR37280.1"/>
    <property type="molecule type" value="Genomic_DNA"/>
</dbReference>
<dbReference type="SMART" id="SM00382">
    <property type="entry name" value="AAA"/>
    <property type="match status" value="1"/>
</dbReference>
<evidence type="ECO:0000256" key="6">
    <source>
        <dbReference type="ARBA" id="ARBA00022967"/>
    </source>
</evidence>
<dbReference type="InterPro" id="IPR003439">
    <property type="entry name" value="ABC_transporter-like_ATP-bd"/>
</dbReference>
<keyword evidence="10" id="KW-1185">Reference proteome</keyword>
<evidence type="ECO:0000256" key="7">
    <source>
        <dbReference type="ARBA" id="ARBA00023136"/>
    </source>
</evidence>
<organism evidence="9 10">
    <name type="scientific">Craterilacuibacter sinensis</name>
    <dbReference type="NCBI Taxonomy" id="2686017"/>
    <lineage>
        <taxon>Bacteria</taxon>
        <taxon>Pseudomonadati</taxon>
        <taxon>Pseudomonadota</taxon>
        <taxon>Betaproteobacteria</taxon>
        <taxon>Neisseriales</taxon>
        <taxon>Neisseriaceae</taxon>
        <taxon>Craterilacuibacter</taxon>
    </lineage>
</organism>
<keyword evidence="4" id="KW-0201">Cytochrome c-type biogenesis</keyword>
<dbReference type="Proteomes" id="UP000467214">
    <property type="component" value="Unassembled WGS sequence"/>
</dbReference>
<dbReference type="GO" id="GO:0017004">
    <property type="term" value="P:cytochrome complex assembly"/>
    <property type="evidence" value="ECO:0007669"/>
    <property type="project" value="UniProtKB-KW"/>
</dbReference>
<comment type="caution">
    <text evidence="9">The sequence shown here is derived from an EMBL/GenBank/DDBJ whole genome shotgun (WGS) entry which is preliminary data.</text>
</comment>
<evidence type="ECO:0000256" key="5">
    <source>
        <dbReference type="ARBA" id="ARBA00022840"/>
    </source>
</evidence>
<dbReference type="PROSITE" id="PS50893">
    <property type="entry name" value="ABC_TRANSPORTER_2"/>
    <property type="match status" value="1"/>
</dbReference>
<accession>A0A845BPH2</accession>
<proteinExistence type="predicted"/>
<reference evidence="9 10" key="1">
    <citation type="submission" date="2019-12" db="EMBL/GenBank/DDBJ databases">
        <title>Neisseriaceae gen. nov. sp. Genome sequencing and assembly.</title>
        <authorList>
            <person name="Liu Z."/>
            <person name="Li A."/>
        </authorList>
    </citation>
    <scope>NUCLEOTIDE SEQUENCE [LARGE SCALE GENOMIC DNA]</scope>
    <source>
        <strain evidence="9 10">B2N2-7</strain>
    </source>
</reference>
<evidence type="ECO:0000259" key="8">
    <source>
        <dbReference type="PROSITE" id="PS50893"/>
    </source>
</evidence>
<dbReference type="Gene3D" id="3.40.50.300">
    <property type="entry name" value="P-loop containing nucleotide triphosphate hydrolases"/>
    <property type="match status" value="1"/>
</dbReference>
<gene>
    <name evidence="9" type="primary">ccmA</name>
    <name evidence="9" type="ORF">GQF02_09875</name>
</gene>
<evidence type="ECO:0000256" key="2">
    <source>
        <dbReference type="ARBA" id="ARBA00022475"/>
    </source>
</evidence>
<dbReference type="SUPFAM" id="SSF52540">
    <property type="entry name" value="P-loop containing nucleoside triphosphate hydrolases"/>
    <property type="match status" value="1"/>
</dbReference>
<evidence type="ECO:0000256" key="3">
    <source>
        <dbReference type="ARBA" id="ARBA00022741"/>
    </source>
</evidence>
<evidence type="ECO:0000256" key="4">
    <source>
        <dbReference type="ARBA" id="ARBA00022748"/>
    </source>
</evidence>
<dbReference type="Pfam" id="PF00005">
    <property type="entry name" value="ABC_tran"/>
    <property type="match status" value="1"/>
</dbReference>
<name>A0A845BPH2_9NEIS</name>
<feature type="domain" description="ABC transporter" evidence="8">
    <location>
        <begin position="2"/>
        <end position="203"/>
    </location>
</feature>
<dbReference type="InterPro" id="IPR005895">
    <property type="entry name" value="ABC_transptr_haem_export_CcmA"/>
</dbReference>
<dbReference type="PANTHER" id="PTHR43499">
    <property type="entry name" value="ABC TRANSPORTER I FAMILY MEMBER 1"/>
    <property type="match status" value="1"/>
</dbReference>
<keyword evidence="5 9" id="KW-0067">ATP-binding</keyword>
<dbReference type="GO" id="GO:0016887">
    <property type="term" value="F:ATP hydrolysis activity"/>
    <property type="evidence" value="ECO:0007669"/>
    <property type="project" value="InterPro"/>
</dbReference>
<dbReference type="RefSeq" id="WP_160796783.1">
    <property type="nucleotide sequence ID" value="NZ_WSSB01000008.1"/>
</dbReference>
<dbReference type="NCBIfam" id="TIGR01189">
    <property type="entry name" value="ccmA"/>
    <property type="match status" value="1"/>
</dbReference>
<dbReference type="GO" id="GO:0005524">
    <property type="term" value="F:ATP binding"/>
    <property type="evidence" value="ECO:0007669"/>
    <property type="project" value="UniProtKB-KW"/>
</dbReference>